<evidence type="ECO:0000256" key="4">
    <source>
        <dbReference type="ARBA" id="ARBA00022840"/>
    </source>
</evidence>
<dbReference type="FunFam" id="1.10.8.60:FF:000073">
    <property type="entry name" value="ORC1-type DNA replication protein"/>
    <property type="match status" value="1"/>
</dbReference>
<evidence type="ECO:0000259" key="8">
    <source>
        <dbReference type="SMART" id="SM01074"/>
    </source>
</evidence>
<dbReference type="Gene3D" id="1.10.10.10">
    <property type="entry name" value="Winged helix-like DNA-binding domain superfamily/Winged helix DNA-binding domain"/>
    <property type="match status" value="1"/>
</dbReference>
<dbReference type="Pfam" id="PF22703">
    <property type="entry name" value="Cdc6_lid"/>
    <property type="match status" value="1"/>
</dbReference>
<gene>
    <name evidence="9" type="ORF">ACFO9K_21595</name>
</gene>
<dbReference type="GeneID" id="73047600"/>
<comment type="function">
    <text evidence="5">Involved in regulation of DNA replication.</text>
</comment>
<sequence>MTAYEFSPQAFPYENREALLDDYTPDTLVGRDSELEEYHAALLPAINGEQPDNIFLYGKAGVGKTASTKFLLDRLTSDADRHDVSIHTEFLNCDGLNTSYRVGVELVNNYRSADEQISESGYPRSQVYDMLWEELDKRGGLHIIVLDEVDHLNDDSILYQLSRARENDNIETARIAVIGISNDLTFRDSLSPKVRSSLCERQISFSTYDANELQDVLNQRHEVAFQDGALSDDVIPLCAAYGAQESGDARKALDLLLKAGDKAREEREQGSNNDHPDTVTEKHVKEGRKMLEREEVHRGIMDLSENEQIALYALATLHAEGETPIRSRKHYERYKLLSERAKDDSFTSRWMRDQMDDLAMLGLVSVEKKNEGLDGGQYREHDLAQDLSVVVDALSDVIDLVGVHDSVREHIDRTE</sequence>
<dbReference type="PANTHER" id="PTHR10763:SF22">
    <property type="entry name" value="ORC1-TYPE DNA REPLICATION PROTEIN"/>
    <property type="match status" value="1"/>
</dbReference>
<dbReference type="InterPro" id="IPR049945">
    <property type="entry name" value="AAA_22"/>
</dbReference>
<evidence type="ECO:0000256" key="5">
    <source>
        <dbReference type="HAMAP-Rule" id="MF_01407"/>
    </source>
</evidence>
<dbReference type="SMART" id="SM01074">
    <property type="entry name" value="Cdc6_C"/>
    <property type="match status" value="1"/>
</dbReference>
<dbReference type="CDD" id="cd08768">
    <property type="entry name" value="Cdc6_C"/>
    <property type="match status" value="1"/>
</dbReference>
<dbReference type="Gene3D" id="1.10.8.60">
    <property type="match status" value="1"/>
</dbReference>
<evidence type="ECO:0000256" key="6">
    <source>
        <dbReference type="SAM" id="MobiDB-lite"/>
    </source>
</evidence>
<dbReference type="InterPro" id="IPR036388">
    <property type="entry name" value="WH-like_DNA-bd_sf"/>
</dbReference>
<feature type="domain" description="Cdc6 C-terminal" evidence="8">
    <location>
        <begin position="311"/>
        <end position="394"/>
    </location>
</feature>
<name>A0ABD5QA61_9EURY</name>
<dbReference type="SMART" id="SM00382">
    <property type="entry name" value="AAA"/>
    <property type="match status" value="1"/>
</dbReference>
<dbReference type="NCBIfam" id="TIGR02928">
    <property type="entry name" value="orc1/cdc6 family replication initiation protein"/>
    <property type="match status" value="1"/>
</dbReference>
<feature type="domain" description="AAA+ ATPase" evidence="7">
    <location>
        <begin position="50"/>
        <end position="204"/>
    </location>
</feature>
<dbReference type="HAMAP" id="MF_01407">
    <property type="entry name" value="ORC1_type_DNA_replic_protein"/>
    <property type="match status" value="1"/>
</dbReference>
<dbReference type="GO" id="GO:0006260">
    <property type="term" value="P:DNA replication"/>
    <property type="evidence" value="ECO:0007669"/>
    <property type="project" value="UniProtKB-UniRule"/>
</dbReference>
<dbReference type="InterPro" id="IPR003593">
    <property type="entry name" value="AAA+_ATPase"/>
</dbReference>
<evidence type="ECO:0000313" key="10">
    <source>
        <dbReference type="Proteomes" id="UP001595945"/>
    </source>
</evidence>
<dbReference type="Pfam" id="PF13401">
    <property type="entry name" value="AAA_22"/>
    <property type="match status" value="1"/>
</dbReference>
<keyword evidence="4 5" id="KW-0067">ATP-binding</keyword>
<dbReference type="PANTHER" id="PTHR10763">
    <property type="entry name" value="CELL DIVISION CONTROL PROTEIN 6-RELATED"/>
    <property type="match status" value="1"/>
</dbReference>
<comment type="similarity">
    <text evidence="1 5">Belongs to the CDC6/cdc18 family.</text>
</comment>
<dbReference type="EMBL" id="JBHSHT010000004">
    <property type="protein sequence ID" value="MFC4826849.1"/>
    <property type="molecule type" value="Genomic_DNA"/>
</dbReference>
<reference evidence="9 10" key="1">
    <citation type="journal article" date="2019" name="Int. J. Syst. Evol. Microbiol.">
        <title>The Global Catalogue of Microorganisms (GCM) 10K type strain sequencing project: providing services to taxonomists for standard genome sequencing and annotation.</title>
        <authorList>
            <consortium name="The Broad Institute Genomics Platform"/>
            <consortium name="The Broad Institute Genome Sequencing Center for Infectious Disease"/>
            <person name="Wu L."/>
            <person name="Ma J."/>
        </authorList>
    </citation>
    <scope>NUCLEOTIDE SEQUENCE [LARGE SCALE GENOMIC DNA]</scope>
    <source>
        <strain evidence="9 10">XZYJ18</strain>
    </source>
</reference>
<dbReference type="Proteomes" id="UP001595945">
    <property type="component" value="Unassembled WGS sequence"/>
</dbReference>
<feature type="binding site" evidence="5">
    <location>
        <position position="208"/>
    </location>
    <ligand>
        <name>ATP</name>
        <dbReference type="ChEBI" id="CHEBI:30616"/>
    </ligand>
</feature>
<dbReference type="InterPro" id="IPR036390">
    <property type="entry name" value="WH_DNA-bd_sf"/>
</dbReference>
<evidence type="ECO:0000256" key="1">
    <source>
        <dbReference type="ARBA" id="ARBA00006184"/>
    </source>
</evidence>
<comment type="caution">
    <text evidence="9">The sequence shown here is derived from an EMBL/GenBank/DDBJ whole genome shotgun (WGS) entry which is preliminary data.</text>
</comment>
<feature type="binding site" evidence="5">
    <location>
        <begin position="62"/>
        <end position="66"/>
    </location>
    <ligand>
        <name>ATP</name>
        <dbReference type="ChEBI" id="CHEBI:30616"/>
    </ligand>
</feature>
<dbReference type="CDD" id="cd00009">
    <property type="entry name" value="AAA"/>
    <property type="match status" value="1"/>
</dbReference>
<keyword evidence="3 5" id="KW-0547">Nucleotide-binding</keyword>
<dbReference type="InterPro" id="IPR050311">
    <property type="entry name" value="ORC1/CDC6"/>
</dbReference>
<keyword evidence="2 5" id="KW-0235">DNA replication</keyword>
<dbReference type="AlphaFoldDB" id="A0ABD5QA61"/>
<dbReference type="InterPro" id="IPR015163">
    <property type="entry name" value="Cdc6_C"/>
</dbReference>
<dbReference type="GO" id="GO:0005524">
    <property type="term" value="F:ATP binding"/>
    <property type="evidence" value="ECO:0007669"/>
    <property type="project" value="UniProtKB-UniRule"/>
</dbReference>
<accession>A0ABD5QA61</accession>
<dbReference type="RefSeq" id="WP_254270525.1">
    <property type="nucleotide sequence ID" value="NZ_CP100402.1"/>
</dbReference>
<dbReference type="Pfam" id="PF09079">
    <property type="entry name" value="WHD_Cdc6"/>
    <property type="match status" value="1"/>
</dbReference>
<evidence type="ECO:0000256" key="2">
    <source>
        <dbReference type="ARBA" id="ARBA00022705"/>
    </source>
</evidence>
<dbReference type="Gene3D" id="3.40.50.300">
    <property type="entry name" value="P-loop containing nucleotide triphosphate hydrolases"/>
    <property type="match status" value="1"/>
</dbReference>
<evidence type="ECO:0000259" key="7">
    <source>
        <dbReference type="SMART" id="SM00382"/>
    </source>
</evidence>
<dbReference type="InterPro" id="IPR055237">
    <property type="entry name" value="Cdc6_lid"/>
</dbReference>
<feature type="region of interest" description="Disordered" evidence="6">
    <location>
        <begin position="262"/>
        <end position="284"/>
    </location>
</feature>
<evidence type="ECO:0000313" key="9">
    <source>
        <dbReference type="EMBL" id="MFC4826849.1"/>
    </source>
</evidence>
<dbReference type="InterPro" id="IPR014277">
    <property type="entry name" value="Orc1/Cdc6_arc"/>
</dbReference>
<protein>
    <recommendedName>
        <fullName evidence="5">ORC1-type DNA replication protein</fullName>
    </recommendedName>
</protein>
<dbReference type="InterPro" id="IPR027417">
    <property type="entry name" value="P-loop_NTPase"/>
</dbReference>
<feature type="binding site" evidence="5">
    <location>
        <position position="220"/>
    </location>
    <ligand>
        <name>ATP</name>
        <dbReference type="ChEBI" id="CHEBI:30616"/>
    </ligand>
</feature>
<dbReference type="SUPFAM" id="SSF46785">
    <property type="entry name" value="Winged helix' DNA-binding domain"/>
    <property type="match status" value="1"/>
</dbReference>
<proteinExistence type="inferred from homology"/>
<dbReference type="SUPFAM" id="SSF52540">
    <property type="entry name" value="P-loop containing nucleoside triphosphate hydrolases"/>
    <property type="match status" value="1"/>
</dbReference>
<organism evidence="9 10">
    <name type="scientific">Halorussus aquaticus</name>
    <dbReference type="NCBI Taxonomy" id="2953748"/>
    <lineage>
        <taxon>Archaea</taxon>
        <taxon>Methanobacteriati</taxon>
        <taxon>Methanobacteriota</taxon>
        <taxon>Stenosarchaea group</taxon>
        <taxon>Halobacteria</taxon>
        <taxon>Halobacteriales</taxon>
        <taxon>Haladaptataceae</taxon>
        <taxon>Halorussus</taxon>
    </lineage>
</organism>
<keyword evidence="10" id="KW-1185">Reference proteome</keyword>
<evidence type="ECO:0000256" key="3">
    <source>
        <dbReference type="ARBA" id="ARBA00022741"/>
    </source>
</evidence>